<dbReference type="NCBIfam" id="TIGR01443">
    <property type="entry name" value="intein_Cterm"/>
    <property type="match status" value="1"/>
</dbReference>
<accession>A0A937RCZ1</accession>
<evidence type="ECO:0000256" key="1">
    <source>
        <dbReference type="SAM" id="MobiDB-lite"/>
    </source>
</evidence>
<dbReference type="RefSeq" id="WP_203005661.1">
    <property type="nucleotide sequence ID" value="NZ_JADWYU010000019.1"/>
</dbReference>
<keyword evidence="4" id="KW-1185">Reference proteome</keyword>
<dbReference type="InterPro" id="IPR030934">
    <property type="entry name" value="Intein_C"/>
</dbReference>
<dbReference type="Gene3D" id="2.170.16.10">
    <property type="entry name" value="Hedgehog/Intein (Hint) domain"/>
    <property type="match status" value="1"/>
</dbReference>
<dbReference type="Proteomes" id="UP000604475">
    <property type="component" value="Unassembled WGS sequence"/>
</dbReference>
<evidence type="ECO:0000313" key="3">
    <source>
        <dbReference type="EMBL" id="MBL7628160.1"/>
    </source>
</evidence>
<evidence type="ECO:0000313" key="4">
    <source>
        <dbReference type="Proteomes" id="UP000604475"/>
    </source>
</evidence>
<evidence type="ECO:0000259" key="2">
    <source>
        <dbReference type="SMART" id="SM00306"/>
    </source>
</evidence>
<dbReference type="EMBL" id="JAEACQ010000174">
    <property type="protein sequence ID" value="MBL7628160.1"/>
    <property type="molecule type" value="Genomic_DNA"/>
</dbReference>
<feature type="region of interest" description="Disordered" evidence="1">
    <location>
        <begin position="1"/>
        <end position="26"/>
    </location>
</feature>
<feature type="compositionally biased region" description="Pro residues" evidence="1">
    <location>
        <begin position="11"/>
        <end position="22"/>
    </location>
</feature>
<feature type="domain" description="Hint" evidence="2">
    <location>
        <begin position="30"/>
        <end position="131"/>
    </location>
</feature>
<sequence length="198" mass="20623">MTPGQCIGDYQPPPAGEQPAPPSGESCAVPNSFDGDTEVLMADGTTKPIKDVDVGDRVLATDPESGRTEPHTVTALIVGHGDKDLVDLTVATDAGPATIVATTGHPVWNETDDTWTDAGDLDPGDTLRQPDGTLVPISATQLRHQAQTVYNLTVDTLHTYYVLAGTTPVLVHNVNDPIPAACPSGQSVYDIPDGSSVS</sequence>
<name>A0A937RCZ1_9ACTN</name>
<protein>
    <recommendedName>
        <fullName evidence="2">Hint domain-containing protein</fullName>
    </recommendedName>
</protein>
<dbReference type="AlphaFoldDB" id="A0A937RCZ1"/>
<comment type="caution">
    <text evidence="3">The sequence shown here is derived from an EMBL/GenBank/DDBJ whole genome shotgun (WGS) entry which is preliminary data.</text>
</comment>
<dbReference type="Pfam" id="PF07591">
    <property type="entry name" value="PT-HINT"/>
    <property type="match status" value="1"/>
</dbReference>
<gene>
    <name evidence="3" type="ORF">I7412_13580</name>
</gene>
<organism evidence="3 4">
    <name type="scientific">Frankia nepalensis</name>
    <dbReference type="NCBI Taxonomy" id="1836974"/>
    <lineage>
        <taxon>Bacteria</taxon>
        <taxon>Bacillati</taxon>
        <taxon>Actinomycetota</taxon>
        <taxon>Actinomycetes</taxon>
        <taxon>Frankiales</taxon>
        <taxon>Frankiaceae</taxon>
        <taxon>Frankia</taxon>
    </lineage>
</organism>
<dbReference type="PROSITE" id="PS50818">
    <property type="entry name" value="INTEIN_C_TER"/>
    <property type="match status" value="1"/>
</dbReference>
<proteinExistence type="predicted"/>
<dbReference type="InterPro" id="IPR036844">
    <property type="entry name" value="Hint_dom_sf"/>
</dbReference>
<dbReference type="CDD" id="cd00081">
    <property type="entry name" value="Hint"/>
    <property type="match status" value="1"/>
</dbReference>
<dbReference type="SMART" id="SM00306">
    <property type="entry name" value="HintN"/>
    <property type="match status" value="1"/>
</dbReference>
<dbReference type="InterPro" id="IPR003587">
    <property type="entry name" value="Hint_dom_N"/>
</dbReference>
<reference evidence="3" key="1">
    <citation type="submission" date="2020-12" db="EMBL/GenBank/DDBJ databases">
        <title>Genomic characterization of non-nitrogen-fixing Frankia strains.</title>
        <authorList>
            <person name="Carlos-Shanley C."/>
            <person name="Guerra T."/>
            <person name="Hahn D."/>
        </authorList>
    </citation>
    <scope>NUCLEOTIDE SEQUENCE</scope>
    <source>
        <strain evidence="3">CN6</strain>
    </source>
</reference>
<dbReference type="SUPFAM" id="SSF51294">
    <property type="entry name" value="Hedgehog/intein (Hint) domain"/>
    <property type="match status" value="1"/>
</dbReference>